<evidence type="ECO:0000313" key="14">
    <source>
        <dbReference type="EMBL" id="WHY88404.1"/>
    </source>
</evidence>
<evidence type="ECO:0000313" key="15">
    <source>
        <dbReference type="Proteomes" id="UP001178288"/>
    </source>
</evidence>
<organism evidence="14 15">
    <name type="scientific">Neobacillus novalis</name>
    <dbReference type="NCBI Taxonomy" id="220687"/>
    <lineage>
        <taxon>Bacteria</taxon>
        <taxon>Bacillati</taxon>
        <taxon>Bacillota</taxon>
        <taxon>Bacilli</taxon>
        <taxon>Bacillales</taxon>
        <taxon>Bacillaceae</taxon>
        <taxon>Neobacillus</taxon>
    </lineage>
</organism>
<dbReference type="RefSeq" id="WP_066086220.1">
    <property type="nucleotide sequence ID" value="NZ_CP126114.1"/>
</dbReference>
<accession>A0AA95MTT7</accession>
<proteinExistence type="inferred from homology"/>
<dbReference type="GO" id="GO:0003774">
    <property type="term" value="F:cytoskeletal motor activity"/>
    <property type="evidence" value="ECO:0007669"/>
    <property type="project" value="InterPro"/>
</dbReference>
<evidence type="ECO:0000256" key="2">
    <source>
        <dbReference type="ARBA" id="ARBA00004651"/>
    </source>
</evidence>
<dbReference type="PRINTS" id="PR01009">
    <property type="entry name" value="FLGMRINGFLIF"/>
</dbReference>
<feature type="transmembrane region" description="Helical" evidence="11">
    <location>
        <begin position="450"/>
        <end position="471"/>
    </location>
</feature>
<evidence type="ECO:0000256" key="3">
    <source>
        <dbReference type="ARBA" id="ARBA00007971"/>
    </source>
</evidence>
<dbReference type="Proteomes" id="UP001178288">
    <property type="component" value="Chromosome"/>
</dbReference>
<keyword evidence="14" id="KW-0969">Cilium</keyword>
<dbReference type="PANTHER" id="PTHR30046">
    <property type="entry name" value="FLAGELLAR M-RING PROTEIN"/>
    <property type="match status" value="1"/>
</dbReference>
<dbReference type="Pfam" id="PF08345">
    <property type="entry name" value="YscJ_FliF_C"/>
    <property type="match status" value="1"/>
</dbReference>
<evidence type="ECO:0000256" key="10">
    <source>
        <dbReference type="SAM" id="MobiDB-lite"/>
    </source>
</evidence>
<dbReference type="InterPro" id="IPR043427">
    <property type="entry name" value="YscJ/FliF"/>
</dbReference>
<evidence type="ECO:0000256" key="9">
    <source>
        <dbReference type="PIRNR" id="PIRNR004862"/>
    </source>
</evidence>
<comment type="similarity">
    <text evidence="3 9">Belongs to the FliF family.</text>
</comment>
<dbReference type="AlphaFoldDB" id="A0AA95MTT7"/>
<comment type="function">
    <text evidence="9">The M ring may be actively involved in energy transduction.</text>
</comment>
<protein>
    <recommendedName>
        <fullName evidence="9">Flagellar M-ring protein</fullName>
    </recommendedName>
</protein>
<dbReference type="Gene3D" id="3.30.300.30">
    <property type="match status" value="1"/>
</dbReference>
<comment type="subcellular location">
    <subcellularLocation>
        <location evidence="1 9">Bacterial flagellum basal body</location>
    </subcellularLocation>
    <subcellularLocation>
        <location evidence="2">Cell membrane</location>
        <topology evidence="2">Multi-pass membrane protein</topology>
    </subcellularLocation>
</comment>
<dbReference type="NCBIfam" id="TIGR00206">
    <property type="entry name" value="fliF"/>
    <property type="match status" value="1"/>
</dbReference>
<dbReference type="InterPro" id="IPR013556">
    <property type="entry name" value="Flag_M-ring_C"/>
</dbReference>
<evidence type="ECO:0000256" key="8">
    <source>
        <dbReference type="ARBA" id="ARBA00023143"/>
    </source>
</evidence>
<dbReference type="KEGG" id="nnv:QNH39_11435"/>
<feature type="domain" description="Flagellar M-ring C-terminal" evidence="13">
    <location>
        <begin position="260"/>
        <end position="405"/>
    </location>
</feature>
<dbReference type="Pfam" id="PF01514">
    <property type="entry name" value="YscJ_FliF"/>
    <property type="match status" value="1"/>
</dbReference>
<feature type="domain" description="Flagellar M-ring N-terminal" evidence="12">
    <location>
        <begin position="46"/>
        <end position="225"/>
    </location>
</feature>
<evidence type="ECO:0000256" key="6">
    <source>
        <dbReference type="ARBA" id="ARBA00022989"/>
    </source>
</evidence>
<dbReference type="InterPro" id="IPR000067">
    <property type="entry name" value="FlgMring_FliF"/>
</dbReference>
<keyword evidence="15" id="KW-1185">Reference proteome</keyword>
<evidence type="ECO:0000259" key="12">
    <source>
        <dbReference type="Pfam" id="PF01514"/>
    </source>
</evidence>
<dbReference type="InterPro" id="IPR045851">
    <property type="entry name" value="AMP-bd_C_sf"/>
</dbReference>
<keyword evidence="8 9" id="KW-0975">Bacterial flagellum</keyword>
<sequence length="530" mass="58845">MNQQIREFSGKISEYWKSVSSKNKLLSIGLFIFIVLVLSLTIYFVSKPNLVPLYTNEMSQQEIGDIKAELDRQGFTQYQLGNNGTTILVPEKDASNLLVSLAAKGLPKTGSISFSEMAKNMQFGATDRQLDAMEREALQGQVANLLSHVNGVKSAQVVISTPKETLFIKPNEKEKASASVVITLQPGYELEPKQVQTLYHLVSKSIPNLPKDNIIMTDQYGNGLDNLSQENAGTTGTYEDQRKIQKDVETDIQKNLQQMLGTIIGQNKVFVQAYVRLNFDQVKTKEDLVEPVNKETNEGIAISAEKIQKTYSGKDSSGAVSGTGESDTPGYAGTGTNGAQENKSDDIESRVNYEVNRISKEIVQSPYKIEDMTINVGVEPPDPKNPGSLTKDTKDNIQQILSNVVRTALSDNPNVTDQNLGSRITVFPREFSGNKVPASESVTASTLPKWLLYSLIGAGALLILLILFLIFRRKKPEELEDEVFPMFEPQMIRTAVDKEEEKVALKQQIEQMAKEHPGEFVGLLRNWMKE</sequence>
<evidence type="ECO:0000256" key="11">
    <source>
        <dbReference type="SAM" id="Phobius"/>
    </source>
</evidence>
<dbReference type="PIRSF" id="PIRSF004862">
    <property type="entry name" value="FliF"/>
    <property type="match status" value="1"/>
</dbReference>
<keyword evidence="14" id="KW-0282">Flagellum</keyword>
<evidence type="ECO:0000256" key="7">
    <source>
        <dbReference type="ARBA" id="ARBA00023136"/>
    </source>
</evidence>
<evidence type="ECO:0000256" key="4">
    <source>
        <dbReference type="ARBA" id="ARBA00022475"/>
    </source>
</evidence>
<feature type="transmembrane region" description="Helical" evidence="11">
    <location>
        <begin position="25"/>
        <end position="45"/>
    </location>
</feature>
<dbReference type="EMBL" id="CP126114">
    <property type="protein sequence ID" value="WHY88404.1"/>
    <property type="molecule type" value="Genomic_DNA"/>
</dbReference>
<keyword evidence="5 11" id="KW-0812">Transmembrane</keyword>
<dbReference type="PANTHER" id="PTHR30046:SF0">
    <property type="entry name" value="FLAGELLAR M-RING PROTEIN"/>
    <property type="match status" value="1"/>
</dbReference>
<keyword evidence="14" id="KW-0966">Cell projection</keyword>
<feature type="compositionally biased region" description="Polar residues" evidence="10">
    <location>
        <begin position="311"/>
        <end position="326"/>
    </location>
</feature>
<dbReference type="InterPro" id="IPR006182">
    <property type="entry name" value="FliF_N_dom"/>
</dbReference>
<reference evidence="14" key="1">
    <citation type="submission" date="2023-05" db="EMBL/GenBank/DDBJ databases">
        <title>Comparative genomics of Bacillaceae isolates and their secondary metabolite potential.</title>
        <authorList>
            <person name="Song L."/>
            <person name="Nielsen L.J."/>
            <person name="Mohite O."/>
            <person name="Xu X."/>
            <person name="Weber T."/>
            <person name="Kovacs A.T."/>
        </authorList>
    </citation>
    <scope>NUCLEOTIDE SEQUENCE</scope>
    <source>
        <strain evidence="14">XLM17</strain>
    </source>
</reference>
<keyword evidence="4" id="KW-1003">Cell membrane</keyword>
<keyword evidence="6 11" id="KW-1133">Transmembrane helix</keyword>
<name>A0AA95MTT7_9BACI</name>
<dbReference type="GO" id="GO:0005886">
    <property type="term" value="C:plasma membrane"/>
    <property type="evidence" value="ECO:0007669"/>
    <property type="project" value="UniProtKB-SubCell"/>
</dbReference>
<evidence type="ECO:0000256" key="5">
    <source>
        <dbReference type="ARBA" id="ARBA00022692"/>
    </source>
</evidence>
<dbReference type="GO" id="GO:0071973">
    <property type="term" value="P:bacterial-type flagellum-dependent cell motility"/>
    <property type="evidence" value="ECO:0007669"/>
    <property type="project" value="InterPro"/>
</dbReference>
<keyword evidence="7 11" id="KW-0472">Membrane</keyword>
<evidence type="ECO:0000259" key="13">
    <source>
        <dbReference type="Pfam" id="PF08345"/>
    </source>
</evidence>
<feature type="region of interest" description="Disordered" evidence="10">
    <location>
        <begin position="311"/>
        <end position="347"/>
    </location>
</feature>
<gene>
    <name evidence="14" type="primary">fliF</name>
    <name evidence="14" type="ORF">QNH39_11435</name>
</gene>
<dbReference type="GO" id="GO:0009431">
    <property type="term" value="C:bacterial-type flagellum basal body, MS ring"/>
    <property type="evidence" value="ECO:0007669"/>
    <property type="project" value="InterPro"/>
</dbReference>
<evidence type="ECO:0000256" key="1">
    <source>
        <dbReference type="ARBA" id="ARBA00004117"/>
    </source>
</evidence>